<evidence type="ECO:0000259" key="1">
    <source>
        <dbReference type="Pfam" id="PF04937"/>
    </source>
</evidence>
<comment type="caution">
    <text evidence="2">The sequence shown here is derived from an EMBL/GenBank/DDBJ whole genome shotgun (WGS) entry which is preliminary data.</text>
</comment>
<reference evidence="2 3" key="1">
    <citation type="submission" date="2024-04" db="EMBL/GenBank/DDBJ databases">
        <title>Genome assembly C_amara_ONT_v2.</title>
        <authorList>
            <person name="Yant L."/>
            <person name="Moore C."/>
            <person name="Slenker M."/>
        </authorList>
    </citation>
    <scope>NUCLEOTIDE SEQUENCE [LARGE SCALE GENOMIC DNA]</scope>
    <source>
        <tissue evidence="2">Leaf</tissue>
    </source>
</reference>
<dbReference type="PANTHER" id="PTHR32166:SF81">
    <property type="entry name" value="OS06G0658400 PROTEIN"/>
    <property type="match status" value="1"/>
</dbReference>
<sequence>MSTSDNDEPSPDDKAPLWIYVKKIEKQARGGSWRFECKFCSKTYVGSHSRVVTHLLQEGVKGIKRCLQVTPQQRDRMKKLVNDCKERIKRAAPKTVPLPSSSKKAYESSLDYDMSYKVPNVSESDSKKRKWMSTPLKKVFNNEAREQCDGEVARMFYTSGLPFNLARNPHYRKSYVRASHILGYVPPGYNALRTTLLQKERKNIETHLQPLKDSWKHKVVSICSDGWSYPQRRPIFNLIAANESGPMMLREVNTQGETKSGEMIAEMIIECIKEAGHENVVQVVTDNASNCVKAGALISAKFPTILWTPCVVHTLNLALKSICTPVHNQRSNEDVYDACYWIKSVSEDVTWIKNFIMNHGMRLVMFTEHCDLQLLTIASTSPKWDDYKEDGVERASAVKKKILDEMLWDELEYDLSFTLPIYSVIRAAD</sequence>
<proteinExistence type="predicted"/>
<protein>
    <recommendedName>
        <fullName evidence="1">DUF659 domain-containing protein</fullName>
    </recommendedName>
</protein>
<dbReference type="Pfam" id="PF04937">
    <property type="entry name" value="DUF659"/>
    <property type="match status" value="1"/>
</dbReference>
<dbReference type="InterPro" id="IPR012337">
    <property type="entry name" value="RNaseH-like_sf"/>
</dbReference>
<dbReference type="PANTHER" id="PTHR32166">
    <property type="entry name" value="OSJNBA0013A04.12 PROTEIN"/>
    <property type="match status" value="1"/>
</dbReference>
<organism evidence="2 3">
    <name type="scientific">Cardamine amara subsp. amara</name>
    <dbReference type="NCBI Taxonomy" id="228776"/>
    <lineage>
        <taxon>Eukaryota</taxon>
        <taxon>Viridiplantae</taxon>
        <taxon>Streptophyta</taxon>
        <taxon>Embryophyta</taxon>
        <taxon>Tracheophyta</taxon>
        <taxon>Spermatophyta</taxon>
        <taxon>Magnoliopsida</taxon>
        <taxon>eudicotyledons</taxon>
        <taxon>Gunneridae</taxon>
        <taxon>Pentapetalae</taxon>
        <taxon>rosids</taxon>
        <taxon>malvids</taxon>
        <taxon>Brassicales</taxon>
        <taxon>Brassicaceae</taxon>
        <taxon>Cardamineae</taxon>
        <taxon>Cardamine</taxon>
    </lineage>
</organism>
<accession>A0ABD1AHF3</accession>
<evidence type="ECO:0000313" key="2">
    <source>
        <dbReference type="EMBL" id="KAL1205521.1"/>
    </source>
</evidence>
<dbReference type="Proteomes" id="UP001558713">
    <property type="component" value="Unassembled WGS sequence"/>
</dbReference>
<dbReference type="SUPFAM" id="SSF53098">
    <property type="entry name" value="Ribonuclease H-like"/>
    <property type="match status" value="1"/>
</dbReference>
<gene>
    <name evidence="2" type="ORF">V5N11_026705</name>
</gene>
<dbReference type="EMBL" id="JBANAX010000516">
    <property type="protein sequence ID" value="KAL1205521.1"/>
    <property type="molecule type" value="Genomic_DNA"/>
</dbReference>
<name>A0ABD1AHF3_CARAN</name>
<evidence type="ECO:0000313" key="3">
    <source>
        <dbReference type="Proteomes" id="UP001558713"/>
    </source>
</evidence>
<feature type="domain" description="DUF659" evidence="1">
    <location>
        <begin position="187"/>
        <end position="349"/>
    </location>
</feature>
<dbReference type="InterPro" id="IPR007021">
    <property type="entry name" value="DUF659"/>
</dbReference>
<keyword evidence="3" id="KW-1185">Reference proteome</keyword>
<dbReference type="AlphaFoldDB" id="A0ABD1AHF3"/>